<gene>
    <name evidence="2" type="ORF">TCIL3000_11_6170</name>
</gene>
<protein>
    <submittedName>
        <fullName evidence="2">Uncharacterized protein</fullName>
    </submittedName>
</protein>
<sequence length="103" mass="11470">PAVCNASAASSTNYRRGKVHPRPPYLYVHHSCLVVHNGEKDLPEQTFVDQYHIGGPHYSFPADLPNKLQCHAGKSKSTFDNDEKLMCLIRSQATTAGNTVRNY</sequence>
<evidence type="ECO:0000256" key="1">
    <source>
        <dbReference type="SAM" id="MobiDB-lite"/>
    </source>
</evidence>
<accession>G0V0M3</accession>
<feature type="non-terminal residue" evidence="2">
    <location>
        <position position="1"/>
    </location>
</feature>
<name>G0V0M3_TRYCI</name>
<dbReference type="EMBL" id="HE575324">
    <property type="protein sequence ID" value="CCC95194.1"/>
    <property type="molecule type" value="Genomic_DNA"/>
</dbReference>
<organism evidence="2">
    <name type="scientific">Trypanosoma congolense (strain IL3000)</name>
    <dbReference type="NCBI Taxonomy" id="1068625"/>
    <lineage>
        <taxon>Eukaryota</taxon>
        <taxon>Discoba</taxon>
        <taxon>Euglenozoa</taxon>
        <taxon>Kinetoplastea</taxon>
        <taxon>Metakinetoplastina</taxon>
        <taxon>Trypanosomatida</taxon>
        <taxon>Trypanosomatidae</taxon>
        <taxon>Trypanosoma</taxon>
        <taxon>Nannomonas</taxon>
    </lineage>
</organism>
<dbReference type="AlphaFoldDB" id="G0V0M3"/>
<proteinExistence type="predicted"/>
<feature type="region of interest" description="Disordered" evidence="1">
    <location>
        <begin position="1"/>
        <end position="20"/>
    </location>
</feature>
<reference evidence="2" key="1">
    <citation type="journal article" date="2012" name="Proc. Natl. Acad. Sci. U.S.A.">
        <title>Antigenic diversity is generated by distinct evolutionary mechanisms in African trypanosome species.</title>
        <authorList>
            <person name="Jackson A.P."/>
            <person name="Berry A."/>
            <person name="Aslett M."/>
            <person name="Allison H.C."/>
            <person name="Burton P."/>
            <person name="Vavrova-Anderson J."/>
            <person name="Brown R."/>
            <person name="Browne H."/>
            <person name="Corton N."/>
            <person name="Hauser H."/>
            <person name="Gamble J."/>
            <person name="Gilderthorp R."/>
            <person name="Marcello L."/>
            <person name="McQuillan J."/>
            <person name="Otto T.D."/>
            <person name="Quail M.A."/>
            <person name="Sanders M.J."/>
            <person name="van Tonder A."/>
            <person name="Ginger M.L."/>
            <person name="Field M.C."/>
            <person name="Barry J.D."/>
            <person name="Hertz-Fowler C."/>
            <person name="Berriman M."/>
        </authorList>
    </citation>
    <scope>NUCLEOTIDE SEQUENCE</scope>
    <source>
        <strain evidence="2">IL3000</strain>
    </source>
</reference>
<evidence type="ECO:0000313" key="2">
    <source>
        <dbReference type="EMBL" id="CCC95194.1"/>
    </source>
</evidence>